<name>A0A0G0PTU9_9BACT</name>
<sequence>MKAVFENGKYVKPLPDGTCKNCGKILSNPEKPRAIFCNRKCFFQYVGKPSISTMEKWSDDGVAKALDGCRVEPDGICAHGQKSWLLHLGII</sequence>
<comment type="caution">
    <text evidence="1">The sequence shown here is derived from an EMBL/GenBank/DDBJ whole genome shotgun (WGS) entry which is preliminary data.</text>
</comment>
<dbReference type="EMBL" id="LBWB01000003">
    <property type="protein sequence ID" value="KKR01595.1"/>
    <property type="molecule type" value="Genomic_DNA"/>
</dbReference>
<dbReference type="AlphaFoldDB" id="A0A0G0PTU9"/>
<reference evidence="1 2" key="1">
    <citation type="journal article" date="2015" name="Nature">
        <title>rRNA introns, odd ribosomes, and small enigmatic genomes across a large radiation of phyla.</title>
        <authorList>
            <person name="Brown C.T."/>
            <person name="Hug L.A."/>
            <person name="Thomas B.C."/>
            <person name="Sharon I."/>
            <person name="Castelle C.J."/>
            <person name="Singh A."/>
            <person name="Wilkins M.J."/>
            <person name="Williams K.H."/>
            <person name="Banfield J.F."/>
        </authorList>
    </citation>
    <scope>NUCLEOTIDE SEQUENCE [LARGE SCALE GENOMIC DNA]</scope>
</reference>
<proteinExistence type="predicted"/>
<gene>
    <name evidence="1" type="ORF">UT24_C0003G0002</name>
</gene>
<accession>A0A0G0PTU9</accession>
<organism evidence="1 2">
    <name type="scientific">Candidatus Woesebacteria bacterium GW2011_GWB1_39_12</name>
    <dbReference type="NCBI Taxonomy" id="1618574"/>
    <lineage>
        <taxon>Bacteria</taxon>
        <taxon>Candidatus Woeseibacteriota</taxon>
    </lineage>
</organism>
<dbReference type="Proteomes" id="UP000033881">
    <property type="component" value="Unassembled WGS sequence"/>
</dbReference>
<dbReference type="STRING" id="1618574.UT24_C0003G0002"/>
<evidence type="ECO:0000313" key="2">
    <source>
        <dbReference type="Proteomes" id="UP000033881"/>
    </source>
</evidence>
<protein>
    <submittedName>
        <fullName evidence="1">Uncharacterized protein</fullName>
    </submittedName>
</protein>
<evidence type="ECO:0000313" key="1">
    <source>
        <dbReference type="EMBL" id="KKR01595.1"/>
    </source>
</evidence>